<evidence type="ECO:0000256" key="2">
    <source>
        <dbReference type="ARBA" id="ARBA00022692"/>
    </source>
</evidence>
<dbReference type="GO" id="GO:0005886">
    <property type="term" value="C:plasma membrane"/>
    <property type="evidence" value="ECO:0007669"/>
    <property type="project" value="TreeGrafter"/>
</dbReference>
<gene>
    <name evidence="5" type="ORF">DK849_02205</name>
</gene>
<dbReference type="KEGG" id="mclo:DK849_02205"/>
<dbReference type="PANTHER" id="PTHR37955:SF1">
    <property type="entry name" value="DEP DOMAIN-CONTAINING PROTEIN"/>
    <property type="match status" value="1"/>
</dbReference>
<evidence type="ECO:0000313" key="6">
    <source>
        <dbReference type="Proteomes" id="UP000249865"/>
    </source>
</evidence>
<dbReference type="GO" id="GO:0046583">
    <property type="term" value="F:monoatomic cation efflux transmembrane transporter activity"/>
    <property type="evidence" value="ECO:0007669"/>
    <property type="project" value="TreeGrafter"/>
</dbReference>
<keyword evidence="2" id="KW-0812">Transmembrane</keyword>
<accession>A0A2Z4LM69</accession>
<evidence type="ECO:0000313" key="5">
    <source>
        <dbReference type="EMBL" id="AWX42863.1"/>
    </source>
</evidence>
<reference evidence="6" key="1">
    <citation type="submission" date="2018-06" db="EMBL/GenBank/DDBJ databases">
        <title>Complete genome sequences of Mycoplasma anatis, M. anseris and M. cloacale type strains.</title>
        <authorList>
            <person name="Grozner D."/>
            <person name="Forro B."/>
            <person name="Sulyok K.M."/>
            <person name="Marton S."/>
            <person name="Kreizinger Z."/>
            <person name="Banyai K."/>
            <person name="Gyuranecz M."/>
        </authorList>
    </citation>
    <scope>NUCLEOTIDE SEQUENCE [LARGE SCALE GENOMIC DNA]</scope>
    <source>
        <strain evidence="6">NCTC 10199</strain>
    </source>
</reference>
<protein>
    <submittedName>
        <fullName evidence="5">Uncharacterized protein</fullName>
    </submittedName>
</protein>
<dbReference type="RefSeq" id="WP_029330779.1">
    <property type="nucleotide sequence ID" value="NZ_CP030103.1"/>
</dbReference>
<dbReference type="OrthoDB" id="396066at2"/>
<dbReference type="AlphaFoldDB" id="A0A2Z4LM69"/>
<evidence type="ECO:0000256" key="1">
    <source>
        <dbReference type="ARBA" id="ARBA00004141"/>
    </source>
</evidence>
<dbReference type="InterPro" id="IPR052951">
    <property type="entry name" value="Tellurite_res_ion_channel"/>
</dbReference>
<organism evidence="5 6">
    <name type="scientific">Metamycoplasma cloacale</name>
    <dbReference type="NCBI Taxonomy" id="92401"/>
    <lineage>
        <taxon>Bacteria</taxon>
        <taxon>Bacillati</taxon>
        <taxon>Mycoplasmatota</taxon>
        <taxon>Mycoplasmoidales</taxon>
        <taxon>Metamycoplasmataceae</taxon>
        <taxon>Metamycoplasma</taxon>
    </lineage>
</organism>
<dbReference type="Gene3D" id="1.50.10.150">
    <property type="entry name" value="Voltage-dependent anion channel"/>
    <property type="match status" value="1"/>
</dbReference>
<dbReference type="InterPro" id="IPR004695">
    <property type="entry name" value="SLAC1/Mae1/Ssu1/TehA"/>
</dbReference>
<evidence type="ECO:0000256" key="3">
    <source>
        <dbReference type="ARBA" id="ARBA00022989"/>
    </source>
</evidence>
<dbReference type="Pfam" id="PF03595">
    <property type="entry name" value="SLAC1"/>
    <property type="match status" value="1"/>
</dbReference>
<sequence>MKFKEKIAWIPLSINGVALGSLGVLGIFNTLLMKLNTYDDLFISGISLLISSIILLIATFYFILMFFKFIFTFEIFKKEMKDLKSSSFVATFFLTSLAYANALAHISRIIFQYDAIALNKALILPNIIYANSITIGLLYFGYFFIKVFCRRNYFKNDIYGAFCVPLFGVAVSCCYYNNFGNIIPSIYLQILWIFTAVLFAIIWPFIIFKLIIRSNQEETMIPSQAMVISPPNMLGYGFFVIFASKNNHYFKFINNKFYLIISTIFLIIGILSIFAYILAIHRTRLIKSNKLTWAAFTFPFIIHILFLYSYNEKIIYLIANYYWLYCMILNITVLLWIAQVIFVFYLNILHFKHLHNLFNNKKTEYQRPYFFVNNFKIKRNL</sequence>
<keyword evidence="4" id="KW-0472">Membrane</keyword>
<dbReference type="EMBL" id="CP030103">
    <property type="protein sequence ID" value="AWX42863.1"/>
    <property type="molecule type" value="Genomic_DNA"/>
</dbReference>
<dbReference type="PANTHER" id="PTHR37955">
    <property type="entry name" value="TELLURITE RESISTANCE PROTEIN TEHA"/>
    <property type="match status" value="1"/>
</dbReference>
<dbReference type="Proteomes" id="UP000249865">
    <property type="component" value="Chromosome"/>
</dbReference>
<dbReference type="InterPro" id="IPR038665">
    <property type="entry name" value="Voltage-dep_anion_channel_sf"/>
</dbReference>
<name>A0A2Z4LM69_9BACT</name>
<keyword evidence="6" id="KW-1185">Reference proteome</keyword>
<keyword evidence="3" id="KW-1133">Transmembrane helix</keyword>
<evidence type="ECO:0000256" key="4">
    <source>
        <dbReference type="ARBA" id="ARBA00023136"/>
    </source>
</evidence>
<proteinExistence type="predicted"/>
<comment type="subcellular location">
    <subcellularLocation>
        <location evidence="1">Membrane</location>
        <topology evidence="1">Multi-pass membrane protein</topology>
    </subcellularLocation>
</comment>